<protein>
    <submittedName>
        <fullName evidence="8">Adaptin N terminal region family protein</fullName>
    </submittedName>
</protein>
<dbReference type="InterPro" id="IPR016024">
    <property type="entry name" value="ARM-type_fold"/>
</dbReference>
<dbReference type="InParanoid" id="A2DRG8"/>
<keyword evidence="5" id="KW-0472">Membrane</keyword>
<dbReference type="InterPro" id="IPR026739">
    <property type="entry name" value="AP_beta"/>
</dbReference>
<dbReference type="InterPro" id="IPR013037">
    <property type="entry name" value="Clathrin_b-adaptin_app_Ig-like"/>
</dbReference>
<dbReference type="Proteomes" id="UP000001542">
    <property type="component" value="Unassembled WGS sequence"/>
</dbReference>
<dbReference type="SUPFAM" id="SSF48371">
    <property type="entry name" value="ARM repeat"/>
    <property type="match status" value="1"/>
</dbReference>
<dbReference type="Pfam" id="PF01602">
    <property type="entry name" value="Adaptin_N"/>
    <property type="match status" value="1"/>
</dbReference>
<keyword evidence="3" id="KW-0813">Transport</keyword>
<dbReference type="InterPro" id="IPR013041">
    <property type="entry name" value="Clathrin_app_Ig-like_sf"/>
</dbReference>
<evidence type="ECO:0000256" key="1">
    <source>
        <dbReference type="ARBA" id="ARBA00004308"/>
    </source>
</evidence>
<dbReference type="InterPro" id="IPR012295">
    <property type="entry name" value="TBP_dom_sf"/>
</dbReference>
<comment type="similarity">
    <text evidence="2">Belongs to the adaptor complexes large subunit family.</text>
</comment>
<name>A2DRG8_TRIV3</name>
<dbReference type="GO" id="GO:0030131">
    <property type="term" value="C:clathrin adaptor complex"/>
    <property type="evidence" value="ECO:0007669"/>
    <property type="project" value="InterPro"/>
</dbReference>
<evidence type="ECO:0000256" key="4">
    <source>
        <dbReference type="ARBA" id="ARBA00022927"/>
    </source>
</evidence>
<dbReference type="InterPro" id="IPR015151">
    <property type="entry name" value="B-adaptin_app_sub_C"/>
</dbReference>
<dbReference type="Gene3D" id="1.25.10.10">
    <property type="entry name" value="Leucine-rich Repeat Variant"/>
    <property type="match status" value="1"/>
</dbReference>
<dbReference type="GO" id="GO:0006886">
    <property type="term" value="P:intracellular protein transport"/>
    <property type="evidence" value="ECO:0007669"/>
    <property type="project" value="InterPro"/>
</dbReference>
<reference evidence="8" key="1">
    <citation type="submission" date="2006-10" db="EMBL/GenBank/DDBJ databases">
        <authorList>
            <person name="Amadeo P."/>
            <person name="Zhao Q."/>
            <person name="Wortman J."/>
            <person name="Fraser-Liggett C."/>
            <person name="Carlton J."/>
        </authorList>
    </citation>
    <scope>NUCLEOTIDE SEQUENCE</scope>
    <source>
        <strain evidence="8">G3</strain>
    </source>
</reference>
<dbReference type="Gene3D" id="3.30.310.10">
    <property type="entry name" value="TATA-Binding Protein"/>
    <property type="match status" value="1"/>
</dbReference>
<evidence type="ECO:0000259" key="6">
    <source>
        <dbReference type="Pfam" id="PF01602"/>
    </source>
</evidence>
<evidence type="ECO:0000256" key="2">
    <source>
        <dbReference type="ARBA" id="ARBA00006613"/>
    </source>
</evidence>
<evidence type="ECO:0000259" key="7">
    <source>
        <dbReference type="Pfam" id="PF09066"/>
    </source>
</evidence>
<organism evidence="8 9">
    <name type="scientific">Trichomonas vaginalis (strain ATCC PRA-98 / G3)</name>
    <dbReference type="NCBI Taxonomy" id="412133"/>
    <lineage>
        <taxon>Eukaryota</taxon>
        <taxon>Metamonada</taxon>
        <taxon>Parabasalia</taxon>
        <taxon>Trichomonadida</taxon>
        <taxon>Trichomonadidae</taxon>
        <taxon>Trichomonas</taxon>
    </lineage>
</organism>
<dbReference type="SMR" id="A2DRG8"/>
<evidence type="ECO:0000256" key="5">
    <source>
        <dbReference type="ARBA" id="ARBA00023136"/>
    </source>
</evidence>
<dbReference type="VEuPathDB" id="TrichDB:TVAGG3_0697660"/>
<feature type="domain" description="Clathrin/coatomer adaptor adaptin-like N-terminal" evidence="6">
    <location>
        <begin position="23"/>
        <end position="527"/>
    </location>
</feature>
<keyword evidence="4" id="KW-0653">Protein transport</keyword>
<dbReference type="AlphaFoldDB" id="A2DRG8"/>
<comment type="subcellular location">
    <subcellularLocation>
        <location evidence="1">Endomembrane system</location>
    </subcellularLocation>
</comment>
<dbReference type="SUPFAM" id="SSF49348">
    <property type="entry name" value="Clathrin adaptor appendage domain"/>
    <property type="match status" value="1"/>
</dbReference>
<dbReference type="FunFam" id="2.60.40.1150:FF:000002">
    <property type="entry name" value="Beta-adaptin-like protein C"/>
    <property type="match status" value="1"/>
</dbReference>
<gene>
    <name evidence="8" type="ORF">TVAG_280470</name>
</gene>
<dbReference type="eggNOG" id="KOG1061">
    <property type="taxonomic scope" value="Eukaryota"/>
</dbReference>
<evidence type="ECO:0000256" key="3">
    <source>
        <dbReference type="ARBA" id="ARBA00022448"/>
    </source>
</evidence>
<evidence type="ECO:0000313" key="9">
    <source>
        <dbReference type="Proteomes" id="UP000001542"/>
    </source>
</evidence>
<evidence type="ECO:0000313" key="8">
    <source>
        <dbReference type="EMBL" id="EAY16931.1"/>
    </source>
</evidence>
<dbReference type="PANTHER" id="PTHR11134">
    <property type="entry name" value="ADAPTOR COMPLEX SUBUNIT BETA FAMILY MEMBER"/>
    <property type="match status" value="1"/>
</dbReference>
<keyword evidence="9" id="KW-1185">Reference proteome</keyword>
<dbReference type="GO" id="GO:0012505">
    <property type="term" value="C:endomembrane system"/>
    <property type="evidence" value="ECO:0007669"/>
    <property type="project" value="UniProtKB-SubCell"/>
</dbReference>
<sequence>MESRQSATEIIDYGLRLLLPYEQDKELAFRHLVSYEARNYDCSSVFSNVLNYIPFSHEDKIRDRRFVGIFCERYLDDFSHLEPNLKNHLIHEYEEANPQLRAIITRQIGRLITASTADSLIPFVVRSCDSNDPYVRKSAALAILSIYLFKPSYLQKYKLDIQLKRLVEDMNPNVAANAISALNEINRTSSSPVFEPSESTINNLLAAIDQSTEWSQVEILDYVANYRPESTDVAHNIISRVSTRLNHLNSAVVLSAIRCCLQMNSFITDPSKVHETLMRVGLPLVSLLNNIPQIQYSAIKSIYILAQNYRKLFSSEVAIFFCKYDDPEYVKLAKLDVILAMCNSANVGKVLAELYEYAQQEDIEFVRKSISAIGQIAIEFEVAAPSCVDKIVELVKNKKDYVIQECIIVAADIFRRYPNKYLGILAPICGALEHRIDNHRAKAAMAFIIGEFCSKIENAGDILEVNFVDGFLEDTYDVQLATLTAVTKFFINSQDEELFREIITMATMQVDNPSIRDRAVQYYWLASEAGEYMSQIISPTEKPVISSELINFDQEKAKKFLPLIGTLSILLNKLPDEFVDTIINITLDKTEITPELPIVVLGRGTHSLEIRAALVRIGNKNQISMNITNYNENDNQIIDIAFNTNLFGFIPEKTGLPKEFKSQKSVSLNIPINTDTTTAVNANESQFLEVAVLTNDPNPIIFQIGINLNLILVPDTDGAKLSRNDFVTVWQSIPPQNDLTKTLDKARIDSISVAKNILNPNRIYFNAKKETTAYFSGKTILGDIFFIYIEFHNSGKVSIGLRMKNMVYANIILQLVEKLLK</sequence>
<proteinExistence type="inferred from homology"/>
<dbReference type="VEuPathDB" id="TrichDB:TVAG_280470"/>
<dbReference type="GO" id="GO:0016192">
    <property type="term" value="P:vesicle-mediated transport"/>
    <property type="evidence" value="ECO:0000318"/>
    <property type="project" value="GO_Central"/>
</dbReference>
<dbReference type="InterPro" id="IPR011989">
    <property type="entry name" value="ARM-like"/>
</dbReference>
<dbReference type="Pfam" id="PF09066">
    <property type="entry name" value="B2-adapt-app_C"/>
    <property type="match status" value="1"/>
</dbReference>
<feature type="domain" description="Beta-adaptin appendage C-terminal subdomain" evidence="7">
    <location>
        <begin position="718"/>
        <end position="820"/>
    </location>
</feature>
<dbReference type="EMBL" id="DS113236">
    <property type="protein sequence ID" value="EAY16931.1"/>
    <property type="molecule type" value="Genomic_DNA"/>
</dbReference>
<dbReference type="FunFam" id="3.30.310.10:FF:000037">
    <property type="entry name" value="Adaptin N terminal region family protein"/>
    <property type="match status" value="1"/>
</dbReference>
<dbReference type="InterPro" id="IPR002553">
    <property type="entry name" value="Clathrin/coatomer_adapt-like_N"/>
</dbReference>
<dbReference type="Gene3D" id="2.60.40.1150">
    <property type="match status" value="1"/>
</dbReference>
<dbReference type="OrthoDB" id="10254310at2759"/>
<dbReference type="FunFam" id="1.25.10.10:FF:000896">
    <property type="entry name" value="Adaptin N terminal region family protein"/>
    <property type="match status" value="1"/>
</dbReference>
<reference evidence="8" key="2">
    <citation type="journal article" date="2007" name="Science">
        <title>Draft genome sequence of the sexually transmitted pathogen Trichomonas vaginalis.</title>
        <authorList>
            <person name="Carlton J.M."/>
            <person name="Hirt R.P."/>
            <person name="Silva J.C."/>
            <person name="Delcher A.L."/>
            <person name="Schatz M."/>
            <person name="Zhao Q."/>
            <person name="Wortman J.R."/>
            <person name="Bidwell S.L."/>
            <person name="Alsmark U.C.M."/>
            <person name="Besteiro S."/>
            <person name="Sicheritz-Ponten T."/>
            <person name="Noel C.J."/>
            <person name="Dacks J.B."/>
            <person name="Foster P.G."/>
            <person name="Simillion C."/>
            <person name="Van de Peer Y."/>
            <person name="Miranda-Saavedra D."/>
            <person name="Barton G.J."/>
            <person name="Westrop G.D."/>
            <person name="Mueller S."/>
            <person name="Dessi D."/>
            <person name="Fiori P.L."/>
            <person name="Ren Q."/>
            <person name="Paulsen I."/>
            <person name="Zhang H."/>
            <person name="Bastida-Corcuera F.D."/>
            <person name="Simoes-Barbosa A."/>
            <person name="Brown M.T."/>
            <person name="Hayes R.D."/>
            <person name="Mukherjee M."/>
            <person name="Okumura C.Y."/>
            <person name="Schneider R."/>
            <person name="Smith A.J."/>
            <person name="Vanacova S."/>
            <person name="Villalvazo M."/>
            <person name="Haas B.J."/>
            <person name="Pertea M."/>
            <person name="Feldblyum T.V."/>
            <person name="Utterback T.R."/>
            <person name="Shu C.L."/>
            <person name="Osoegawa K."/>
            <person name="de Jong P.J."/>
            <person name="Hrdy I."/>
            <person name="Horvathova L."/>
            <person name="Zubacova Z."/>
            <person name="Dolezal P."/>
            <person name="Malik S.B."/>
            <person name="Logsdon J.M. Jr."/>
            <person name="Henze K."/>
            <person name="Gupta A."/>
            <person name="Wang C.C."/>
            <person name="Dunne R.L."/>
            <person name="Upcroft J.A."/>
            <person name="Upcroft P."/>
            <person name="White O."/>
            <person name="Salzberg S.L."/>
            <person name="Tang P."/>
            <person name="Chiu C.-H."/>
            <person name="Lee Y.-S."/>
            <person name="Embley T.M."/>
            <person name="Coombs G.H."/>
            <person name="Mottram J.C."/>
            <person name="Tachezy J."/>
            <person name="Fraser-Liggett C.M."/>
            <person name="Johnson P.J."/>
        </authorList>
    </citation>
    <scope>NUCLEOTIDE SEQUENCE [LARGE SCALE GENOMIC DNA]</scope>
    <source>
        <strain evidence="8">G3</strain>
    </source>
</reference>
<accession>A2DRG8</accession>
<dbReference type="STRING" id="5722.A2DRG8"/>